<dbReference type="Pfam" id="PF13589">
    <property type="entry name" value="HATPase_c_3"/>
    <property type="match status" value="1"/>
</dbReference>
<feature type="region of interest" description="Disordered" evidence="3">
    <location>
        <begin position="413"/>
        <end position="447"/>
    </location>
</feature>
<comment type="caution">
    <text evidence="5">The sequence shown here is derived from an EMBL/GenBank/DDBJ whole genome shotgun (WGS) entry which is preliminary data.</text>
</comment>
<dbReference type="GO" id="GO:0016887">
    <property type="term" value="F:ATP hydrolysis activity"/>
    <property type="evidence" value="ECO:0007669"/>
    <property type="project" value="InterPro"/>
</dbReference>
<dbReference type="PANTHER" id="PTHR10073:SF47">
    <property type="entry name" value="DNA MISMATCH REPAIR PROTEIN MLH3"/>
    <property type="match status" value="1"/>
</dbReference>
<feature type="domain" description="MutL C-terminal dimerisation" evidence="4">
    <location>
        <begin position="969"/>
        <end position="1152"/>
    </location>
</feature>
<dbReference type="InterPro" id="IPR036890">
    <property type="entry name" value="HATPase_C_sf"/>
</dbReference>
<proteinExistence type="inferred from homology"/>
<dbReference type="GO" id="GO:0005524">
    <property type="term" value="F:ATP binding"/>
    <property type="evidence" value="ECO:0007669"/>
    <property type="project" value="InterPro"/>
</dbReference>
<evidence type="ECO:0000313" key="6">
    <source>
        <dbReference type="Proteomes" id="UP000198287"/>
    </source>
</evidence>
<evidence type="ECO:0000256" key="2">
    <source>
        <dbReference type="ARBA" id="ARBA00022763"/>
    </source>
</evidence>
<reference evidence="5 6" key="1">
    <citation type="submission" date="2015-12" db="EMBL/GenBank/DDBJ databases">
        <title>The genome of Folsomia candida.</title>
        <authorList>
            <person name="Faddeeva A."/>
            <person name="Derks M.F."/>
            <person name="Anvar Y."/>
            <person name="Smit S."/>
            <person name="Van Straalen N."/>
            <person name="Roelofs D."/>
        </authorList>
    </citation>
    <scope>NUCLEOTIDE SEQUENCE [LARGE SCALE GENOMIC DNA]</scope>
    <source>
        <strain evidence="5 6">VU population</strain>
        <tissue evidence="5">Whole body</tissue>
    </source>
</reference>
<dbReference type="OrthoDB" id="429932at2759"/>
<dbReference type="STRING" id="158441.A0A226EWP0"/>
<organism evidence="5 6">
    <name type="scientific">Folsomia candida</name>
    <name type="common">Springtail</name>
    <dbReference type="NCBI Taxonomy" id="158441"/>
    <lineage>
        <taxon>Eukaryota</taxon>
        <taxon>Metazoa</taxon>
        <taxon>Ecdysozoa</taxon>
        <taxon>Arthropoda</taxon>
        <taxon>Hexapoda</taxon>
        <taxon>Collembola</taxon>
        <taxon>Entomobryomorpha</taxon>
        <taxon>Isotomoidea</taxon>
        <taxon>Isotomidae</taxon>
        <taxon>Proisotominae</taxon>
        <taxon>Folsomia</taxon>
    </lineage>
</organism>
<evidence type="ECO:0000256" key="3">
    <source>
        <dbReference type="SAM" id="MobiDB-lite"/>
    </source>
</evidence>
<accession>A0A226EWP0</accession>
<dbReference type="Gene3D" id="3.30.1540.20">
    <property type="entry name" value="MutL, C-terminal domain, dimerisation subdomain"/>
    <property type="match status" value="1"/>
</dbReference>
<dbReference type="InterPro" id="IPR037198">
    <property type="entry name" value="MutL_C_sf"/>
</dbReference>
<dbReference type="InterPro" id="IPR014790">
    <property type="entry name" value="MutL_C"/>
</dbReference>
<sequence>MLKQLPKELRDKVRSGCTIVTVAQCVEELVFNSIDAGATKMYVEINMKTFKVEVEDDGCGLSKTDLELVGKRYVTSKLTRLEDLQRIKDYGYRGEALASIISVSKSVKLTTRPRRSDVAYIRWFRHGQSSDIRIEEVKNSTKPPPGFAITVEGLLETQPVRQKRLDRSFQLEDVRTTLEHIALINPNISIELRNESSISPLWTYTPCFSYGDAFDKLYSTKKMDSFSFVTENHLQDGLMFTATLGRQMYRQKCYQFVFVNRRCVERRMKIHKTMNDLLTQVLTSSDSQKDKSSDKSSSFPVFILNISCCLDKYYPQRDSKFGVSFWDWESCLKGVGGLVLKFQSREFPLSNPVDVSLPLSLRKDIQASQRKSYTNNKKAVITKNTTFCEKSFGHHDITTHDVKNVVHSKRVFREESQETCSQEDSINSNDDDDDSQPRNLKLGSNKDLVNSDEIMSTTYSDLVDSPSKFYDQKVLPPLPRKKSTAKHVVYTVRRSPRTGRGKQLPTNGAPRKDIVVPRIPQPPIKSILNKDVFSKLPQWENKIESQNNAIKRKIGVDRVGTTSRLPAKRPKYSNLKIEPRAAVNKVPNFACKDINLSAAHSLLPTRRTLPDDYQFDDNEISGIDWKLKRFISDSRNSNLSHDDDGVEYLAKEDEVEDSEYNSGDSSSRTPPSKPKVEVAETSLASLSLGPEKSTTSSRKPEKLKNLKKYALLQTPHDSDNSEDVDMFGKLVVQSADEFVVSKGLSIMNNIEKVLDSDFLSPLEMDEQNPIVEQVEEKVKNQQEDNNSEWDVWEVDVISNPTGSGHDWLKVVDGGQTMFINLSNGDLSYDMVNVVKLNRGTNTGLTTHNWLRHYFPKGYDQLWKRDASVKPQINGNIAASTNYLSEEVKECIVKSTEDPAEVFDKWRPDAISNCNSQPPMDTSEYFPTTTTVSEIPPQTNFAGKLETKLYNTKIMKYMKFKKDDLRNIKVISQWDRKFIVAKLTINEFDANNDGIKGLNEVLVLLDQHAVHERIRLERLISELYETDKESGQKKFIGVRIEPPFKLNVSEHETRILDSFNESFKRIALDIQIINSTCVNIRSAPVCILKKAMMESTSLGHTTSLKNMLRELIQEEVGKMMDTKITSVDAIPKTIFRVLSSQACHGAIKFGDDLELAVCESMISSLQNCRMPFQCAHGRPSMVPLMDLSSFVHKSFGSSRSRIYNHAFDEYPQYQSTDFSSDFADITTELKQSVYFQN</sequence>
<dbReference type="AlphaFoldDB" id="A0A226EWP0"/>
<dbReference type="InterPro" id="IPR042120">
    <property type="entry name" value="MutL_C_dimsub"/>
</dbReference>
<dbReference type="InterPro" id="IPR038973">
    <property type="entry name" value="MutL/Mlh/Pms-like"/>
</dbReference>
<dbReference type="GO" id="GO:0140664">
    <property type="term" value="F:ATP-dependent DNA damage sensor activity"/>
    <property type="evidence" value="ECO:0007669"/>
    <property type="project" value="InterPro"/>
</dbReference>
<dbReference type="Gene3D" id="3.30.565.10">
    <property type="entry name" value="Histidine kinase-like ATPase, C-terminal domain"/>
    <property type="match status" value="1"/>
</dbReference>
<evidence type="ECO:0000256" key="1">
    <source>
        <dbReference type="ARBA" id="ARBA00006082"/>
    </source>
</evidence>
<dbReference type="GO" id="GO:0032300">
    <property type="term" value="C:mismatch repair complex"/>
    <property type="evidence" value="ECO:0007669"/>
    <property type="project" value="InterPro"/>
</dbReference>
<evidence type="ECO:0000259" key="4">
    <source>
        <dbReference type="SMART" id="SM00853"/>
    </source>
</evidence>
<evidence type="ECO:0000313" key="5">
    <source>
        <dbReference type="EMBL" id="OXA62012.1"/>
    </source>
</evidence>
<feature type="region of interest" description="Disordered" evidence="3">
    <location>
        <begin position="496"/>
        <end position="516"/>
    </location>
</feature>
<dbReference type="InterPro" id="IPR042121">
    <property type="entry name" value="MutL_C_regsub"/>
</dbReference>
<protein>
    <submittedName>
        <fullName evidence="5">DNA mismatch repair protein Mlh3</fullName>
    </submittedName>
</protein>
<keyword evidence="6" id="KW-1185">Reference proteome</keyword>
<dbReference type="SUPFAM" id="SSF55874">
    <property type="entry name" value="ATPase domain of HSP90 chaperone/DNA topoisomerase II/histidine kinase"/>
    <property type="match status" value="1"/>
</dbReference>
<dbReference type="Gene3D" id="3.30.230.10">
    <property type="match status" value="1"/>
</dbReference>
<dbReference type="Pfam" id="PF08676">
    <property type="entry name" value="MutL_C"/>
    <property type="match status" value="1"/>
</dbReference>
<keyword evidence="2" id="KW-0227">DNA damage</keyword>
<dbReference type="GO" id="GO:0006298">
    <property type="term" value="P:mismatch repair"/>
    <property type="evidence" value="ECO:0007669"/>
    <property type="project" value="InterPro"/>
</dbReference>
<dbReference type="PANTHER" id="PTHR10073">
    <property type="entry name" value="DNA MISMATCH REPAIR PROTEIN MLH, PMS, MUTL"/>
    <property type="match status" value="1"/>
</dbReference>
<dbReference type="EMBL" id="LNIX01000001">
    <property type="protein sequence ID" value="OXA62012.1"/>
    <property type="molecule type" value="Genomic_DNA"/>
</dbReference>
<feature type="region of interest" description="Disordered" evidence="3">
    <location>
        <begin position="653"/>
        <end position="701"/>
    </location>
</feature>
<dbReference type="OMA" id="HIGREGH"/>
<dbReference type="InterPro" id="IPR014721">
    <property type="entry name" value="Ribsml_uS5_D2-typ_fold_subgr"/>
</dbReference>
<feature type="compositionally biased region" description="Polar residues" evidence="3">
    <location>
        <begin position="660"/>
        <end position="670"/>
    </location>
</feature>
<comment type="similarity">
    <text evidence="1">Belongs to the DNA mismatch repair MutL/HexB family.</text>
</comment>
<name>A0A226EWP0_FOLCA</name>
<dbReference type="Proteomes" id="UP000198287">
    <property type="component" value="Unassembled WGS sequence"/>
</dbReference>
<dbReference type="SUPFAM" id="SSF118116">
    <property type="entry name" value="DNA mismatch repair protein MutL"/>
    <property type="match status" value="1"/>
</dbReference>
<gene>
    <name evidence="5" type="ORF">Fcan01_03002</name>
</gene>
<dbReference type="Gene3D" id="3.30.1370.100">
    <property type="entry name" value="MutL, C-terminal domain, regulatory subdomain"/>
    <property type="match status" value="1"/>
</dbReference>
<dbReference type="SMART" id="SM00853">
    <property type="entry name" value="MutL_C"/>
    <property type="match status" value="1"/>
</dbReference>